<dbReference type="InterPro" id="IPR010656">
    <property type="entry name" value="DctM"/>
</dbReference>
<comment type="function">
    <text evidence="7">Part of the tripartite ATP-independent periplasmic (TRAP) transport system.</text>
</comment>
<dbReference type="EMBL" id="NPEV01000001">
    <property type="protein sequence ID" value="RAI29975.1"/>
    <property type="molecule type" value="Genomic_DNA"/>
</dbReference>
<evidence type="ECO:0000256" key="6">
    <source>
        <dbReference type="ARBA" id="ARBA00023136"/>
    </source>
</evidence>
<comment type="caution">
    <text evidence="10">The sequence shown here is derived from an EMBL/GenBank/DDBJ whole genome shotgun (WGS) entry which is preliminary data.</text>
</comment>
<feature type="transmembrane region" description="Helical" evidence="8">
    <location>
        <begin position="138"/>
        <end position="162"/>
    </location>
</feature>
<name>A0A327JWM5_9HYPH</name>
<dbReference type="RefSeq" id="WP_111432229.1">
    <property type="nucleotide sequence ID" value="NZ_JACIGG010000001.1"/>
</dbReference>
<feature type="transmembrane region" description="Helical" evidence="8">
    <location>
        <begin position="53"/>
        <end position="72"/>
    </location>
</feature>
<evidence type="ECO:0000259" key="9">
    <source>
        <dbReference type="Pfam" id="PF06808"/>
    </source>
</evidence>
<keyword evidence="7" id="KW-0813">Transport</keyword>
<evidence type="ECO:0000256" key="8">
    <source>
        <dbReference type="SAM" id="Phobius"/>
    </source>
</evidence>
<dbReference type="InterPro" id="IPR004681">
    <property type="entry name" value="TRAP_DctM"/>
</dbReference>
<evidence type="ECO:0000256" key="2">
    <source>
        <dbReference type="ARBA" id="ARBA00022475"/>
    </source>
</evidence>
<evidence type="ECO:0000256" key="3">
    <source>
        <dbReference type="ARBA" id="ARBA00022519"/>
    </source>
</evidence>
<feature type="transmembrane region" description="Helical" evidence="8">
    <location>
        <begin position="217"/>
        <end position="237"/>
    </location>
</feature>
<comment type="subcellular location">
    <subcellularLocation>
        <location evidence="1 7">Cell inner membrane</location>
        <topology evidence="1 7">Multi-pass membrane protein</topology>
    </subcellularLocation>
</comment>
<dbReference type="Proteomes" id="UP000249299">
    <property type="component" value="Unassembled WGS sequence"/>
</dbReference>
<gene>
    <name evidence="10" type="ORF">CH339_00100</name>
</gene>
<proteinExistence type="predicted"/>
<reference evidence="10 11" key="1">
    <citation type="submission" date="2017-07" db="EMBL/GenBank/DDBJ databases">
        <title>Draft Genome Sequences of Select Purple Nonsulfur Bacteria.</title>
        <authorList>
            <person name="Lasarre B."/>
            <person name="Mckinlay J.B."/>
        </authorList>
    </citation>
    <scope>NUCLEOTIDE SEQUENCE [LARGE SCALE GENOMIC DNA]</scope>
    <source>
        <strain evidence="10 11">DSM 11290</strain>
    </source>
</reference>
<dbReference type="AlphaFoldDB" id="A0A327JWM5"/>
<evidence type="ECO:0000313" key="11">
    <source>
        <dbReference type="Proteomes" id="UP000249299"/>
    </source>
</evidence>
<feature type="transmembrane region" description="Helical" evidence="8">
    <location>
        <begin position="174"/>
        <end position="196"/>
    </location>
</feature>
<evidence type="ECO:0000256" key="4">
    <source>
        <dbReference type="ARBA" id="ARBA00022692"/>
    </source>
</evidence>
<dbReference type="PANTHER" id="PTHR33362">
    <property type="entry name" value="SIALIC ACID TRAP TRANSPORTER PERMEASE PROTEIN SIAT-RELATED"/>
    <property type="match status" value="1"/>
</dbReference>
<dbReference type="GO" id="GO:0022857">
    <property type="term" value="F:transmembrane transporter activity"/>
    <property type="evidence" value="ECO:0007669"/>
    <property type="project" value="UniProtKB-UniRule"/>
</dbReference>
<evidence type="ECO:0000256" key="1">
    <source>
        <dbReference type="ARBA" id="ARBA00004429"/>
    </source>
</evidence>
<evidence type="ECO:0000256" key="5">
    <source>
        <dbReference type="ARBA" id="ARBA00022989"/>
    </source>
</evidence>
<feature type="transmembrane region" description="Helical" evidence="8">
    <location>
        <begin position="243"/>
        <end position="262"/>
    </location>
</feature>
<dbReference type="PANTHER" id="PTHR33362:SF5">
    <property type="entry name" value="C4-DICARBOXYLATE TRAP TRANSPORTER LARGE PERMEASE PROTEIN DCTM"/>
    <property type="match status" value="1"/>
</dbReference>
<dbReference type="PIRSF" id="PIRSF006066">
    <property type="entry name" value="HI0050"/>
    <property type="match status" value="1"/>
</dbReference>
<feature type="transmembrane region" description="Helical" evidence="8">
    <location>
        <begin position="326"/>
        <end position="346"/>
    </location>
</feature>
<evidence type="ECO:0000313" key="10">
    <source>
        <dbReference type="EMBL" id="RAI29975.1"/>
    </source>
</evidence>
<feature type="domain" description="TRAP C4-dicarboxylate transport system permease DctM subunit" evidence="9">
    <location>
        <begin position="7"/>
        <end position="464"/>
    </location>
</feature>
<feature type="transmembrane region" description="Helical" evidence="8">
    <location>
        <begin position="390"/>
        <end position="412"/>
    </location>
</feature>
<dbReference type="Pfam" id="PF06808">
    <property type="entry name" value="DctM"/>
    <property type="match status" value="1"/>
</dbReference>
<evidence type="ECO:0000256" key="7">
    <source>
        <dbReference type="RuleBase" id="RU369079"/>
    </source>
</evidence>
<keyword evidence="6 8" id="KW-0472">Membrane</keyword>
<dbReference type="GO" id="GO:0005886">
    <property type="term" value="C:plasma membrane"/>
    <property type="evidence" value="ECO:0007669"/>
    <property type="project" value="UniProtKB-SubCell"/>
</dbReference>
<keyword evidence="4 8" id="KW-0812">Transmembrane</keyword>
<feature type="transmembrane region" description="Helical" evidence="8">
    <location>
        <begin position="358"/>
        <end position="378"/>
    </location>
</feature>
<feature type="transmembrane region" description="Helical" evidence="8">
    <location>
        <begin position="84"/>
        <end position="101"/>
    </location>
</feature>
<accession>A0A327JWM5</accession>
<keyword evidence="11" id="KW-1185">Reference proteome</keyword>
<dbReference type="OrthoDB" id="9790209at2"/>
<organism evidence="10 11">
    <name type="scientific">Rhodobium orientis</name>
    <dbReference type="NCBI Taxonomy" id="34017"/>
    <lineage>
        <taxon>Bacteria</taxon>
        <taxon>Pseudomonadati</taxon>
        <taxon>Pseudomonadota</taxon>
        <taxon>Alphaproteobacteria</taxon>
        <taxon>Hyphomicrobiales</taxon>
        <taxon>Rhodobiaceae</taxon>
        <taxon>Rhodobium</taxon>
    </lineage>
</organism>
<protein>
    <submittedName>
        <fullName evidence="10">TRAP transporter permease DctM</fullName>
    </submittedName>
</protein>
<keyword evidence="3 7" id="KW-0997">Cell inner membrane</keyword>
<keyword evidence="2" id="KW-1003">Cell membrane</keyword>
<feature type="transmembrane region" description="Helical" evidence="8">
    <location>
        <begin position="7"/>
        <end position="33"/>
    </location>
</feature>
<keyword evidence="5 8" id="KW-1133">Transmembrane helix</keyword>
<feature type="transmembrane region" description="Helical" evidence="8">
    <location>
        <begin position="448"/>
        <end position="470"/>
    </location>
</feature>
<feature type="transmembrane region" description="Helical" evidence="8">
    <location>
        <begin position="424"/>
        <end position="441"/>
    </location>
</feature>
<sequence>MDQQTLILLISIGVTLLFLIGVPIFLVIGFWVIGVSIAIDFTLANLGVTLYEGLNFFGLLALPLFILTGDLINGAGIAKRLSDFAYSILGWLRGGLAMAALGACGLFAAISGSNSATTAAIGSIMHPEMVKGGYDENFAAATAASGGTVGIIIPPSIIFIVYGFLMNLSISDLFIGGLLPGIMMVAAMQAACWWICHKNGWGHLIRLKLSRIVGTAFGAWLGFFAIGLVLWGIYTGAFSPTEAAGVTAGFCAIAGLVCYPIHKVLMRIQERRGRPEIGDDVAPDAEGGAHVAEIDSRGILGNLVVPGFSPLELPTLIMRSGQITGLLAPLIAISVVMQQILTLLGAKAFVTGMLGELGSYYAILFACMGIVLVAGTILESLPNTIILAPILAPIAATIGVDPIHFAVIFLIGDAIGFITPPYGLNLYVASGITGIPYFRLLRYTMPYLFALLAVWAIVALVPQLSTILLFNSGAGVYQ</sequence>